<sequence length="541" mass="60729">MQRLTIETFEREPEPLEVYWLAGLLRHPEEGWQVRTVVRGTESGRFHMHTLSIGLLPLLTLGSRFEKGQLLQYQSAGMTGFATVPDVAKAEELGSDALPAGLYPFGENKGGVQRLLRYQTDIGTLLVPTIELIRFLFVHNKTLANALMQPGSLMTLHRQQDFQQGAPLLLHFSSEMPVRLLNHAFVQEFAWLAYDQSARKSWESVYGFTIGKPYVSFMPPHIPDSSWTFRGVQLGEIWLVLELTHVSGRQLPCQSLSFSHPAMVHRPSVPKGSASIGYKGSTVERRDRQYKVFEGKNCSRTNQHQPVLPISPKGSGFSNLVQIKKIWSSIKPSVAGKGRKKTGDAPSQSVPMVEPASLGQQGANANVLPIDLQLLESVAWSQLGTLESMAKTVQLMATMLPDMRVSMSFCKLPLGGMFSMTERRQRVCLIALFNSKSVRPVVLLDVERSGNHALSTLAISFNKDDDSIEAVIQSVLKGVVSNYGRWSNLVEKDFFDMCNFTRLPRIIPHRDKAFENHHVWKWAVRLCRKLNFPAFVRGRFS</sequence>
<evidence type="ECO:0000259" key="1">
    <source>
        <dbReference type="Pfam" id="PF18623"/>
    </source>
</evidence>
<feature type="domain" description="TnsE C-terminal" evidence="1">
    <location>
        <begin position="417"/>
        <end position="525"/>
    </location>
</feature>
<dbReference type="EMBL" id="PQWB01000041">
    <property type="protein sequence ID" value="POZ61980.1"/>
    <property type="molecule type" value="Genomic_DNA"/>
</dbReference>
<name>A0A2S5DFU4_9NEIS</name>
<dbReference type="AlphaFoldDB" id="A0A2S5DFU4"/>
<evidence type="ECO:0000313" key="2">
    <source>
        <dbReference type="EMBL" id="POZ61980.1"/>
    </source>
</evidence>
<reference evidence="3" key="1">
    <citation type="submission" date="2018-02" db="EMBL/GenBank/DDBJ databases">
        <authorList>
            <person name="O'Hara-Hanley K."/>
            <person name="Soby S."/>
        </authorList>
    </citation>
    <scope>NUCLEOTIDE SEQUENCE [LARGE SCALE GENOMIC DNA]</scope>
    <source>
        <strain evidence="3">MWU14-2602</strain>
    </source>
</reference>
<organism evidence="2 3">
    <name type="scientific">Chromobacterium alticapitis</name>
    <dbReference type="NCBI Taxonomy" id="2073169"/>
    <lineage>
        <taxon>Bacteria</taxon>
        <taxon>Pseudomonadati</taxon>
        <taxon>Pseudomonadota</taxon>
        <taxon>Betaproteobacteria</taxon>
        <taxon>Neisseriales</taxon>
        <taxon>Chromobacteriaceae</taxon>
        <taxon>Chromobacterium</taxon>
    </lineage>
</organism>
<comment type="caution">
    <text evidence="2">The sequence shown here is derived from an EMBL/GenBank/DDBJ whole genome shotgun (WGS) entry which is preliminary data.</text>
</comment>
<protein>
    <recommendedName>
        <fullName evidence="1">TnsE C-terminal domain-containing protein</fullName>
    </recommendedName>
</protein>
<accession>A0A2S5DFU4</accession>
<evidence type="ECO:0000313" key="3">
    <source>
        <dbReference type="Proteomes" id="UP000237082"/>
    </source>
</evidence>
<dbReference type="Proteomes" id="UP000237082">
    <property type="component" value="Unassembled WGS sequence"/>
</dbReference>
<dbReference type="InterPro" id="IPR041419">
    <property type="entry name" value="TnsE_C"/>
</dbReference>
<proteinExistence type="predicted"/>
<keyword evidence="3" id="KW-1185">Reference proteome</keyword>
<dbReference type="Pfam" id="PF18623">
    <property type="entry name" value="TnsE_C"/>
    <property type="match status" value="1"/>
</dbReference>
<gene>
    <name evidence="2" type="ORF">C2I19_10845</name>
</gene>